<evidence type="ECO:0000313" key="2">
    <source>
        <dbReference type="EMBL" id="CAG8626248.1"/>
    </source>
</evidence>
<evidence type="ECO:0000313" key="3">
    <source>
        <dbReference type="Proteomes" id="UP000789570"/>
    </source>
</evidence>
<feature type="compositionally biased region" description="Polar residues" evidence="1">
    <location>
        <begin position="55"/>
        <end position="69"/>
    </location>
</feature>
<feature type="region of interest" description="Disordered" evidence="1">
    <location>
        <begin position="49"/>
        <end position="69"/>
    </location>
</feature>
<reference evidence="2" key="1">
    <citation type="submission" date="2021-06" db="EMBL/GenBank/DDBJ databases">
        <authorList>
            <person name="Kallberg Y."/>
            <person name="Tangrot J."/>
            <person name="Rosling A."/>
        </authorList>
    </citation>
    <scope>NUCLEOTIDE SEQUENCE</scope>
    <source>
        <strain evidence="2">UK204</strain>
    </source>
</reference>
<proteinExistence type="predicted"/>
<dbReference type="AlphaFoldDB" id="A0A9N9D5R7"/>
<dbReference type="Proteomes" id="UP000789570">
    <property type="component" value="Unassembled WGS sequence"/>
</dbReference>
<feature type="region of interest" description="Disordered" evidence="1">
    <location>
        <begin position="1"/>
        <end position="27"/>
    </location>
</feature>
<organism evidence="2 3">
    <name type="scientific">Funneliformis caledonium</name>
    <dbReference type="NCBI Taxonomy" id="1117310"/>
    <lineage>
        <taxon>Eukaryota</taxon>
        <taxon>Fungi</taxon>
        <taxon>Fungi incertae sedis</taxon>
        <taxon>Mucoromycota</taxon>
        <taxon>Glomeromycotina</taxon>
        <taxon>Glomeromycetes</taxon>
        <taxon>Glomerales</taxon>
        <taxon>Glomeraceae</taxon>
        <taxon>Funneliformis</taxon>
    </lineage>
</organism>
<name>A0A9N9D5R7_9GLOM</name>
<evidence type="ECO:0000256" key="1">
    <source>
        <dbReference type="SAM" id="MobiDB-lite"/>
    </source>
</evidence>
<comment type="caution">
    <text evidence="2">The sequence shown here is derived from an EMBL/GenBank/DDBJ whole genome shotgun (WGS) entry which is preliminary data.</text>
</comment>
<dbReference type="EMBL" id="CAJVPQ010003374">
    <property type="protein sequence ID" value="CAG8626248.1"/>
    <property type="molecule type" value="Genomic_DNA"/>
</dbReference>
<accession>A0A9N9D5R7</accession>
<protein>
    <submittedName>
        <fullName evidence="2">1996_t:CDS:1</fullName>
    </submittedName>
</protein>
<gene>
    <name evidence="2" type="ORF">FCALED_LOCUS9820</name>
</gene>
<feature type="non-terminal residue" evidence="2">
    <location>
        <position position="1"/>
    </location>
</feature>
<keyword evidence="3" id="KW-1185">Reference proteome</keyword>
<sequence>SPRTNDRTNRTPRSTNTRKSKKGRQTLSQIEAISTDLTTDLTAALNANSLPPNFPTSSSESNNNILPEV</sequence>